<dbReference type="EMBL" id="JRWP01000004">
    <property type="protein sequence ID" value="KGY09957.1"/>
    <property type="molecule type" value="Genomic_DNA"/>
</dbReference>
<dbReference type="Gene3D" id="3.20.20.10">
    <property type="entry name" value="Alanine racemase"/>
    <property type="match status" value="1"/>
</dbReference>
<dbReference type="CDD" id="cd06818">
    <property type="entry name" value="PLPDE_III_cryptic_DSD"/>
    <property type="match status" value="1"/>
</dbReference>
<comment type="caution">
    <text evidence="4">The sequence shown here is derived from an EMBL/GenBank/DDBJ whole genome shotgun (WGS) entry which is preliminary data.</text>
</comment>
<keyword evidence="2" id="KW-0456">Lyase</keyword>
<dbReference type="InterPro" id="IPR051466">
    <property type="entry name" value="D-amino_acid_metab_enzyme"/>
</dbReference>
<evidence type="ECO:0000256" key="2">
    <source>
        <dbReference type="ARBA" id="ARBA00023239"/>
    </source>
</evidence>
<dbReference type="InterPro" id="IPR001608">
    <property type="entry name" value="Ala_racemase_N"/>
</dbReference>
<dbReference type="PANTHER" id="PTHR28004">
    <property type="entry name" value="ZGC:162816-RELATED"/>
    <property type="match status" value="1"/>
</dbReference>
<evidence type="ECO:0000313" key="5">
    <source>
        <dbReference type="Proteomes" id="UP000030451"/>
    </source>
</evidence>
<dbReference type="InterPro" id="IPR026956">
    <property type="entry name" value="D-ser_dehydrat-like_dom"/>
</dbReference>
<dbReference type="STRING" id="379097.SE23_07190"/>
<gene>
    <name evidence="4" type="ORF">NM06_03310</name>
</gene>
<organism evidence="4 5">
    <name type="scientific">Photobacterium sp. (strain ATCC 43367)</name>
    <dbReference type="NCBI Taxonomy" id="379097"/>
    <lineage>
        <taxon>Bacteria</taxon>
        <taxon>Pseudomonadati</taxon>
        <taxon>Pseudomonadota</taxon>
        <taxon>Gammaproteobacteria</taxon>
        <taxon>Vibrionales</taxon>
        <taxon>Vibrionaceae</taxon>
        <taxon>Vibrio</taxon>
        <taxon>Vibrio oreintalis group</taxon>
    </lineage>
</organism>
<dbReference type="InterPro" id="IPR042208">
    <property type="entry name" value="D-ser_dehydrat-like_sf"/>
</dbReference>
<evidence type="ECO:0000313" key="4">
    <source>
        <dbReference type="EMBL" id="KGY09957.1"/>
    </source>
</evidence>
<dbReference type="Pfam" id="PF14031">
    <property type="entry name" value="D-ser_dehydrat"/>
    <property type="match status" value="1"/>
</dbReference>
<dbReference type="SUPFAM" id="SSF51419">
    <property type="entry name" value="PLP-binding barrel"/>
    <property type="match status" value="1"/>
</dbReference>
<evidence type="ECO:0000259" key="3">
    <source>
        <dbReference type="SMART" id="SM01119"/>
    </source>
</evidence>
<name>A0A0A5HWL3_PHOS4</name>
<feature type="domain" description="D-serine dehydratase-like" evidence="3">
    <location>
        <begin position="314"/>
        <end position="410"/>
    </location>
</feature>
<dbReference type="AlphaFoldDB" id="A0A0A5HWL3"/>
<evidence type="ECO:0000256" key="1">
    <source>
        <dbReference type="ARBA" id="ARBA00005323"/>
    </source>
</evidence>
<reference evidence="4 5" key="1">
    <citation type="submission" date="2014-10" db="EMBL/GenBank/DDBJ databases">
        <title>Genome sequencing of Vibrio sinaloensis T08.</title>
        <authorList>
            <person name="Chan K.-G."/>
            <person name="Mohamad N.I."/>
        </authorList>
    </citation>
    <scope>NUCLEOTIDE SEQUENCE [LARGE SCALE GENOMIC DNA]</scope>
    <source>
        <strain evidence="4 5">T08</strain>
    </source>
</reference>
<comment type="similarity">
    <text evidence="1">Belongs to the DSD1 family.</text>
</comment>
<sequence>MKDFNPNCDINYQIEPITPPSCGEKSQPYSTSSQERFSLINEEVSLPAAVIQHSKLNNNLDWMQRFAQQHKVKLCPHGKTTMTPDFFRQQLEHGAWGITVATPAQAEIAALAGAKHIIIANQVVGKANMAIMANLIERQDVEVYVCVDSALNIQALGHFFAKRQVHLNLLIEFGVEGGRCGCRTESQVMELAQLSQQYSPLCLRGIEVYEGVIHGDNAEQLVRDFLTRSLSLARTLKQEQLINTQPIVTGAGSAWYDVVSECLANLDDVDAIIRPGCYAIHDTGIYLEAQNKVMARAEKNQGAACDLGGDLQSSLEVWAHIISRPEPNRLVAGLGKRDVAFDAGLPIPERAYRHGQQIEVGSATTTAVMDQHAFIEIDPSSDLNVGDIVAFSTSHPCLTLDKWRSIAICDDDYHVTHWVETRF</sequence>
<dbReference type="InterPro" id="IPR029066">
    <property type="entry name" value="PLP-binding_barrel"/>
</dbReference>
<dbReference type="PANTHER" id="PTHR28004:SF8">
    <property type="entry name" value="D-SERINE DEAMINASE"/>
    <property type="match status" value="1"/>
</dbReference>
<dbReference type="Gene3D" id="2.40.37.20">
    <property type="entry name" value="D-serine dehydratase-like domain"/>
    <property type="match status" value="1"/>
</dbReference>
<accession>A0A0A5HWL3</accession>
<proteinExistence type="inferred from homology"/>
<protein>
    <submittedName>
        <fullName evidence="4">Amino acid deaminase</fullName>
    </submittedName>
</protein>
<dbReference type="OrthoDB" id="9811417at2"/>
<dbReference type="GO" id="GO:0016829">
    <property type="term" value="F:lyase activity"/>
    <property type="evidence" value="ECO:0007669"/>
    <property type="project" value="UniProtKB-KW"/>
</dbReference>
<dbReference type="Proteomes" id="UP000030451">
    <property type="component" value="Unassembled WGS sequence"/>
</dbReference>
<dbReference type="Pfam" id="PF01168">
    <property type="entry name" value="Ala_racemase_N"/>
    <property type="match status" value="1"/>
</dbReference>
<dbReference type="SMART" id="SM01119">
    <property type="entry name" value="D-ser_dehydrat"/>
    <property type="match status" value="1"/>
</dbReference>
<dbReference type="RefSeq" id="WP_038187967.1">
    <property type="nucleotide sequence ID" value="NZ_JRWP01000004.1"/>
</dbReference>